<dbReference type="InterPro" id="IPR001706">
    <property type="entry name" value="Ribosomal_bL35"/>
</dbReference>
<dbReference type="PANTHER" id="PTHR33343">
    <property type="entry name" value="54S RIBOSOMAL PROTEIN BL35M"/>
    <property type="match status" value="1"/>
</dbReference>
<evidence type="ECO:0000256" key="6">
    <source>
        <dbReference type="RuleBase" id="RU000568"/>
    </source>
</evidence>
<sequence length="143" mass="15709">MRCGSITALKLFQGLGQLQSAGSNRFALRVAGFPEADRFVHCCKNSVTKSVRLSGSMEPDSDGYSPSWRLKIFTVKIMPKQKTHKGMQKRFKITASGKAKHRKANRGHILGKKTGDRKRRLRGDGVVTGTVADKIADALRPGL</sequence>
<dbReference type="FunFam" id="4.10.410.60:FF:000001">
    <property type="entry name" value="50S ribosomal protein L35"/>
    <property type="match status" value="1"/>
</dbReference>
<evidence type="ECO:0000256" key="2">
    <source>
        <dbReference type="ARBA" id="ARBA00022980"/>
    </source>
</evidence>
<dbReference type="InterPro" id="IPR037229">
    <property type="entry name" value="Ribosomal_bL35_sf"/>
</dbReference>
<dbReference type="PRINTS" id="PR00064">
    <property type="entry name" value="RIBOSOMALL35"/>
</dbReference>
<dbReference type="GO" id="GO:0003735">
    <property type="term" value="F:structural constituent of ribosome"/>
    <property type="evidence" value="ECO:0007669"/>
    <property type="project" value="InterPro"/>
</dbReference>
<dbReference type="HAMAP" id="MF_00514">
    <property type="entry name" value="Ribosomal_bL35"/>
    <property type="match status" value="1"/>
</dbReference>
<dbReference type="PANTHER" id="PTHR33343:SF1">
    <property type="entry name" value="LARGE RIBOSOMAL SUBUNIT PROTEIN BL35M"/>
    <property type="match status" value="1"/>
</dbReference>
<evidence type="ECO:0000256" key="4">
    <source>
        <dbReference type="ARBA" id="ARBA00071664"/>
    </source>
</evidence>
<organism evidence="7 8">
    <name type="scientific">Rubinisphaera brasiliensis (strain ATCC 49424 / DSM 5305 / JCM 21570 / IAM 15109 / NBRC 103401 / IFAM 1448)</name>
    <name type="common">Planctomyces brasiliensis</name>
    <dbReference type="NCBI Taxonomy" id="756272"/>
    <lineage>
        <taxon>Bacteria</taxon>
        <taxon>Pseudomonadati</taxon>
        <taxon>Planctomycetota</taxon>
        <taxon>Planctomycetia</taxon>
        <taxon>Planctomycetales</taxon>
        <taxon>Planctomycetaceae</taxon>
        <taxon>Rubinisphaera</taxon>
    </lineage>
</organism>
<name>F0SQV3_RUBBR</name>
<proteinExistence type="inferred from homology"/>
<dbReference type="Proteomes" id="UP000006860">
    <property type="component" value="Chromosome"/>
</dbReference>
<keyword evidence="8" id="KW-1185">Reference proteome</keyword>
<reference evidence="8" key="1">
    <citation type="submission" date="2011-02" db="EMBL/GenBank/DDBJ databases">
        <title>The complete genome of Planctomyces brasiliensis DSM 5305.</title>
        <authorList>
            <person name="Lucas S."/>
            <person name="Copeland A."/>
            <person name="Lapidus A."/>
            <person name="Bruce D."/>
            <person name="Goodwin L."/>
            <person name="Pitluck S."/>
            <person name="Kyrpides N."/>
            <person name="Mavromatis K."/>
            <person name="Pagani I."/>
            <person name="Ivanova N."/>
            <person name="Ovchinnikova G."/>
            <person name="Lu M."/>
            <person name="Detter J.C."/>
            <person name="Han C."/>
            <person name="Land M."/>
            <person name="Hauser L."/>
            <person name="Markowitz V."/>
            <person name="Cheng J.-F."/>
            <person name="Hugenholtz P."/>
            <person name="Woyke T."/>
            <person name="Wu D."/>
            <person name="Tindall B."/>
            <person name="Pomrenke H.G."/>
            <person name="Brambilla E."/>
            <person name="Klenk H.-P."/>
            <person name="Eisen J.A."/>
        </authorList>
    </citation>
    <scope>NUCLEOTIDE SEQUENCE [LARGE SCALE GENOMIC DNA]</scope>
    <source>
        <strain evidence="8">ATCC 49424 / DSM 5305 / JCM 21570 / NBRC 103401 / IFAM 1448</strain>
    </source>
</reference>
<dbReference type="eggNOG" id="COG0291">
    <property type="taxonomic scope" value="Bacteria"/>
</dbReference>
<dbReference type="NCBIfam" id="TIGR00001">
    <property type="entry name" value="rpmI_bact"/>
    <property type="match status" value="1"/>
</dbReference>
<dbReference type="STRING" id="756272.Plabr_2574"/>
<evidence type="ECO:0000313" key="7">
    <source>
        <dbReference type="EMBL" id="ADY60174.1"/>
    </source>
</evidence>
<keyword evidence="3 5" id="KW-0687">Ribonucleoprotein</keyword>
<dbReference type="GO" id="GO:0006412">
    <property type="term" value="P:translation"/>
    <property type="evidence" value="ECO:0007669"/>
    <property type="project" value="UniProtKB-UniRule"/>
</dbReference>
<dbReference type="GO" id="GO:0022625">
    <property type="term" value="C:cytosolic large ribosomal subunit"/>
    <property type="evidence" value="ECO:0007669"/>
    <property type="project" value="TreeGrafter"/>
</dbReference>
<dbReference type="Pfam" id="PF01632">
    <property type="entry name" value="Ribosomal_L35p"/>
    <property type="match status" value="1"/>
</dbReference>
<evidence type="ECO:0000256" key="3">
    <source>
        <dbReference type="ARBA" id="ARBA00023274"/>
    </source>
</evidence>
<dbReference type="AlphaFoldDB" id="F0SQV3"/>
<dbReference type="HOGENOM" id="CLU_1804761_0_0_0"/>
<keyword evidence="2 5" id="KW-0689">Ribosomal protein</keyword>
<accession>F0SQV3</accession>
<dbReference type="InterPro" id="IPR021137">
    <property type="entry name" value="Ribosomal_bL35-like"/>
</dbReference>
<protein>
    <recommendedName>
        <fullName evidence="4 5">Large ribosomal subunit protein bL35</fullName>
    </recommendedName>
</protein>
<dbReference type="KEGG" id="pbs:Plabr_2574"/>
<evidence type="ECO:0000256" key="1">
    <source>
        <dbReference type="ARBA" id="ARBA00006598"/>
    </source>
</evidence>
<evidence type="ECO:0000256" key="5">
    <source>
        <dbReference type="HAMAP-Rule" id="MF_00514"/>
    </source>
</evidence>
<gene>
    <name evidence="5" type="primary">rpmI</name>
    <name evidence="7" type="ordered locus">Plabr_2574</name>
</gene>
<dbReference type="Gene3D" id="4.10.410.60">
    <property type="match status" value="1"/>
</dbReference>
<dbReference type="EMBL" id="CP002546">
    <property type="protein sequence ID" value="ADY60174.1"/>
    <property type="molecule type" value="Genomic_DNA"/>
</dbReference>
<evidence type="ECO:0000313" key="8">
    <source>
        <dbReference type="Proteomes" id="UP000006860"/>
    </source>
</evidence>
<dbReference type="SUPFAM" id="SSF143034">
    <property type="entry name" value="L35p-like"/>
    <property type="match status" value="1"/>
</dbReference>
<comment type="similarity">
    <text evidence="1 5 6">Belongs to the bacterial ribosomal protein bL35 family.</text>
</comment>